<dbReference type="Proteomes" id="UP000288716">
    <property type="component" value="Unassembled WGS sequence"/>
</dbReference>
<dbReference type="VEuPathDB" id="VectorBase:LDEU003030"/>
<proteinExistence type="predicted"/>
<dbReference type="SUPFAM" id="SSF50923">
    <property type="entry name" value="Hemopexin-like domain"/>
    <property type="match status" value="1"/>
</dbReference>
<evidence type="ECO:0000313" key="3">
    <source>
        <dbReference type="EMBL" id="RWS29008.1"/>
    </source>
</evidence>
<keyword evidence="1" id="KW-0812">Transmembrane</keyword>
<dbReference type="AlphaFoldDB" id="A0A443SNB2"/>
<sequence length="283" mass="32243">MNRHVTMKTSVMLLFTLLLKCSFAQDLVTIREDCGCEPDAAVSGGSVHEAYVFKNDYFVVYDIRKSHREIIESQRKIKEVWNKLEWPVDAGFSTNKHHVLIKDREYFIYDFDKAFIATGNTSDWKGFPESVNAAESWFPKDKYNNETDLTINVRIYTDESIVFCIVKNVHSNATTTFNVSCFHNDKSKETVEMIDDMDGLLGDPIAAVTNLLEGTRILFGADSFCIEVPGSYCDPSCNPAMFRCPKLSFWCNNFVIFAAIPLAFVELSFGIWLWLQKGAKQPN</sequence>
<feature type="signal peptide" evidence="2">
    <location>
        <begin position="1"/>
        <end position="24"/>
    </location>
</feature>
<reference evidence="3 4" key="1">
    <citation type="journal article" date="2018" name="Gigascience">
        <title>Genomes of trombidid mites reveal novel predicted allergens and laterally-transferred genes associated with secondary metabolism.</title>
        <authorList>
            <person name="Dong X."/>
            <person name="Chaisiri K."/>
            <person name="Xia D."/>
            <person name="Armstrong S.D."/>
            <person name="Fang Y."/>
            <person name="Donnelly M.J."/>
            <person name="Kadowaki T."/>
            <person name="McGarry J.W."/>
            <person name="Darby A.C."/>
            <person name="Makepeace B.L."/>
        </authorList>
    </citation>
    <scope>NUCLEOTIDE SEQUENCE [LARGE SCALE GENOMIC DNA]</scope>
    <source>
        <strain evidence="3">UoL-UT</strain>
    </source>
</reference>
<keyword evidence="1" id="KW-1133">Transmembrane helix</keyword>
<name>A0A443SNB2_9ACAR</name>
<evidence type="ECO:0000313" key="4">
    <source>
        <dbReference type="Proteomes" id="UP000288716"/>
    </source>
</evidence>
<keyword evidence="2" id="KW-0732">Signal</keyword>
<evidence type="ECO:0000256" key="2">
    <source>
        <dbReference type="SAM" id="SignalP"/>
    </source>
</evidence>
<dbReference type="Gene3D" id="2.110.10.10">
    <property type="entry name" value="Hemopexin-like domain"/>
    <property type="match status" value="1"/>
</dbReference>
<organism evidence="3 4">
    <name type="scientific">Leptotrombidium deliense</name>
    <dbReference type="NCBI Taxonomy" id="299467"/>
    <lineage>
        <taxon>Eukaryota</taxon>
        <taxon>Metazoa</taxon>
        <taxon>Ecdysozoa</taxon>
        <taxon>Arthropoda</taxon>
        <taxon>Chelicerata</taxon>
        <taxon>Arachnida</taxon>
        <taxon>Acari</taxon>
        <taxon>Acariformes</taxon>
        <taxon>Trombidiformes</taxon>
        <taxon>Prostigmata</taxon>
        <taxon>Anystina</taxon>
        <taxon>Parasitengona</taxon>
        <taxon>Trombiculoidea</taxon>
        <taxon>Trombiculidae</taxon>
        <taxon>Leptotrombidium</taxon>
    </lineage>
</organism>
<feature type="chain" id="PRO_5019548455" evidence="2">
    <location>
        <begin position="25"/>
        <end position="283"/>
    </location>
</feature>
<gene>
    <name evidence="3" type="ORF">B4U80_12756</name>
</gene>
<keyword evidence="4" id="KW-1185">Reference proteome</keyword>
<dbReference type="InterPro" id="IPR036375">
    <property type="entry name" value="Hemopexin-like_dom_sf"/>
</dbReference>
<comment type="caution">
    <text evidence="3">The sequence shown here is derived from an EMBL/GenBank/DDBJ whole genome shotgun (WGS) entry which is preliminary data.</text>
</comment>
<protein>
    <submittedName>
        <fullName evidence="3">Uncharacterized protein</fullName>
    </submittedName>
</protein>
<keyword evidence="1" id="KW-0472">Membrane</keyword>
<feature type="transmembrane region" description="Helical" evidence="1">
    <location>
        <begin position="254"/>
        <end position="275"/>
    </location>
</feature>
<dbReference type="EMBL" id="NCKV01001108">
    <property type="protein sequence ID" value="RWS29008.1"/>
    <property type="molecule type" value="Genomic_DNA"/>
</dbReference>
<evidence type="ECO:0000256" key="1">
    <source>
        <dbReference type="SAM" id="Phobius"/>
    </source>
</evidence>
<accession>A0A443SNB2</accession>